<accession>A0A930DGH5</accession>
<reference evidence="2" key="1">
    <citation type="submission" date="2020-04" db="EMBL/GenBank/DDBJ databases">
        <title>Deep metagenomics examines the oral microbiome during advanced dental caries in children, revealing novel taxa and co-occurrences with host molecules.</title>
        <authorList>
            <person name="Baker J.L."/>
            <person name="Morton J.T."/>
            <person name="Dinis M."/>
            <person name="Alvarez R."/>
            <person name="Tran N.C."/>
            <person name="Knight R."/>
            <person name="Edlund A."/>
        </authorList>
    </citation>
    <scope>NUCLEOTIDE SEQUENCE</scope>
    <source>
        <strain evidence="2">JCVI_32_bin.62</strain>
    </source>
</reference>
<name>A0A930DGH5_NEISI</name>
<dbReference type="CDD" id="cd04186">
    <property type="entry name" value="GT_2_like_c"/>
    <property type="match status" value="1"/>
</dbReference>
<evidence type="ECO:0000313" key="2">
    <source>
        <dbReference type="EMBL" id="MBF1265174.1"/>
    </source>
</evidence>
<proteinExistence type="predicted"/>
<dbReference type="EMBL" id="JABZQQ010000038">
    <property type="protein sequence ID" value="MBF1265174.1"/>
    <property type="molecule type" value="Genomic_DNA"/>
</dbReference>
<dbReference type="PANTHER" id="PTHR43179">
    <property type="entry name" value="RHAMNOSYLTRANSFERASE WBBL"/>
    <property type="match status" value="1"/>
</dbReference>
<dbReference type="Proteomes" id="UP000780345">
    <property type="component" value="Unassembled WGS sequence"/>
</dbReference>
<dbReference type="Pfam" id="PF00535">
    <property type="entry name" value="Glycos_transf_2"/>
    <property type="match status" value="1"/>
</dbReference>
<protein>
    <submittedName>
        <fullName evidence="2">Glycosyltransferase family 2 protein</fullName>
    </submittedName>
</protein>
<dbReference type="InterPro" id="IPR029044">
    <property type="entry name" value="Nucleotide-diphossugar_trans"/>
</dbReference>
<comment type="caution">
    <text evidence="2">The sequence shown here is derived from an EMBL/GenBank/DDBJ whole genome shotgun (WGS) entry which is preliminary data.</text>
</comment>
<sequence length="277" mass="31944">MKHFISIGILTYNNPISEIERCLESIFSQTYSIDSIEVIIRNQGNKKLVEQIKSLAEGKGWGIKVYHGENIGFGAGHNQIFSEISNQSTAYLCMNPDGFLHDEGLEKLVSFSQKNDWHGIVEAIQEPIMHPKTFNPKTGLTDWCSGACVLIPNAIYRQINGFDDDFFLYCEDVDLSWRVKAAGYQCYTCADAFFFHYAMDRQSRESEIWRAATFLAYKWRSEKFQETAMKMWLQHVDMKKNDLLKQLEHLSQRSVTEVLKANPNFNNGLHFAQPMWG</sequence>
<dbReference type="InterPro" id="IPR001173">
    <property type="entry name" value="Glyco_trans_2-like"/>
</dbReference>
<evidence type="ECO:0000313" key="3">
    <source>
        <dbReference type="Proteomes" id="UP000780345"/>
    </source>
</evidence>
<organism evidence="2 3">
    <name type="scientific">Neisseria sicca</name>
    <dbReference type="NCBI Taxonomy" id="490"/>
    <lineage>
        <taxon>Bacteria</taxon>
        <taxon>Pseudomonadati</taxon>
        <taxon>Pseudomonadota</taxon>
        <taxon>Betaproteobacteria</taxon>
        <taxon>Neisseriales</taxon>
        <taxon>Neisseriaceae</taxon>
        <taxon>Neisseria</taxon>
    </lineage>
</organism>
<gene>
    <name evidence="2" type="ORF">HXM80_05710</name>
</gene>
<dbReference type="Gene3D" id="3.90.550.10">
    <property type="entry name" value="Spore Coat Polysaccharide Biosynthesis Protein SpsA, Chain A"/>
    <property type="match status" value="1"/>
</dbReference>
<feature type="domain" description="Glycosyltransferase 2-like" evidence="1">
    <location>
        <begin position="6"/>
        <end position="170"/>
    </location>
</feature>
<dbReference type="SUPFAM" id="SSF53448">
    <property type="entry name" value="Nucleotide-diphospho-sugar transferases"/>
    <property type="match status" value="1"/>
</dbReference>
<evidence type="ECO:0000259" key="1">
    <source>
        <dbReference type="Pfam" id="PF00535"/>
    </source>
</evidence>
<dbReference type="PANTHER" id="PTHR43179:SF7">
    <property type="entry name" value="RHAMNOSYLTRANSFERASE WBBL"/>
    <property type="match status" value="1"/>
</dbReference>
<dbReference type="AlphaFoldDB" id="A0A930DGH5"/>